<comment type="caution">
    <text evidence="2">The sequence shown here is derived from an EMBL/GenBank/DDBJ whole genome shotgun (WGS) entry which is preliminary data.</text>
</comment>
<accession>A0AAD6GXJ8</accession>
<evidence type="ECO:0000313" key="3">
    <source>
        <dbReference type="Proteomes" id="UP001213799"/>
    </source>
</evidence>
<organism evidence="2 3">
    <name type="scientific">Penicillium hordei</name>
    <dbReference type="NCBI Taxonomy" id="40994"/>
    <lineage>
        <taxon>Eukaryota</taxon>
        <taxon>Fungi</taxon>
        <taxon>Dikarya</taxon>
        <taxon>Ascomycota</taxon>
        <taxon>Pezizomycotina</taxon>
        <taxon>Eurotiomycetes</taxon>
        <taxon>Eurotiomycetidae</taxon>
        <taxon>Eurotiales</taxon>
        <taxon>Aspergillaceae</taxon>
        <taxon>Penicillium</taxon>
    </lineage>
</organism>
<protein>
    <submittedName>
        <fullName evidence="2">Uncharacterized protein</fullName>
    </submittedName>
</protein>
<keyword evidence="1" id="KW-0812">Transmembrane</keyword>
<evidence type="ECO:0000256" key="1">
    <source>
        <dbReference type="SAM" id="Phobius"/>
    </source>
</evidence>
<gene>
    <name evidence="2" type="ORF">N7537_009884</name>
</gene>
<feature type="transmembrane region" description="Helical" evidence="1">
    <location>
        <begin position="48"/>
        <end position="65"/>
    </location>
</feature>
<dbReference type="Proteomes" id="UP001213799">
    <property type="component" value="Unassembled WGS sequence"/>
</dbReference>
<reference evidence="2" key="2">
    <citation type="submission" date="2023-01" db="EMBL/GenBank/DDBJ databases">
        <authorList>
            <person name="Petersen C."/>
        </authorList>
    </citation>
    <scope>NUCLEOTIDE SEQUENCE</scope>
    <source>
        <strain evidence="2">IBT 12815</strain>
    </source>
</reference>
<dbReference type="RefSeq" id="XP_056749606.1">
    <property type="nucleotide sequence ID" value="XM_056900938.1"/>
</dbReference>
<name>A0AAD6GXJ8_9EURO</name>
<reference evidence="2" key="1">
    <citation type="journal article" date="2023" name="IMA Fungus">
        <title>Comparative genomic study of the Penicillium genus elucidates a diverse pangenome and 15 lateral gene transfer events.</title>
        <authorList>
            <person name="Petersen C."/>
            <person name="Sorensen T."/>
            <person name="Nielsen M.R."/>
            <person name="Sondergaard T.E."/>
            <person name="Sorensen J.L."/>
            <person name="Fitzpatrick D.A."/>
            <person name="Frisvad J.C."/>
            <person name="Nielsen K.L."/>
        </authorList>
    </citation>
    <scope>NUCLEOTIDE SEQUENCE</scope>
    <source>
        <strain evidence="2">IBT 12815</strain>
    </source>
</reference>
<keyword evidence="1" id="KW-0472">Membrane</keyword>
<dbReference type="EMBL" id="JAQJAE010000005">
    <property type="protein sequence ID" value="KAJ5592980.1"/>
    <property type="molecule type" value="Genomic_DNA"/>
</dbReference>
<evidence type="ECO:0000313" key="2">
    <source>
        <dbReference type="EMBL" id="KAJ5592980.1"/>
    </source>
</evidence>
<keyword evidence="1" id="KW-1133">Transmembrane helix</keyword>
<proteinExistence type="predicted"/>
<sequence>MPSKEGSDVLLHHSFTWTSWIHFAIHLQTFEQEHESARMSGIFLDCDALWLAVYFGFIAMSLMFMDEDEARKDYL</sequence>
<dbReference type="AlphaFoldDB" id="A0AAD6GXJ8"/>
<dbReference type="GeneID" id="81591180"/>
<keyword evidence="3" id="KW-1185">Reference proteome</keyword>